<accession>A0A392TGI5</accession>
<sequence length="22" mass="2729">MSQMNSEQYREEKRRAITTKNK</sequence>
<feature type="region of interest" description="Disordered" evidence="1">
    <location>
        <begin position="1"/>
        <end position="22"/>
    </location>
</feature>
<evidence type="ECO:0000313" key="3">
    <source>
        <dbReference type="Proteomes" id="UP000265520"/>
    </source>
</evidence>
<evidence type="ECO:0000313" key="2">
    <source>
        <dbReference type="EMBL" id="MCI59025.1"/>
    </source>
</evidence>
<feature type="non-terminal residue" evidence="2">
    <location>
        <position position="22"/>
    </location>
</feature>
<organism evidence="2 3">
    <name type="scientific">Trifolium medium</name>
    <dbReference type="NCBI Taxonomy" id="97028"/>
    <lineage>
        <taxon>Eukaryota</taxon>
        <taxon>Viridiplantae</taxon>
        <taxon>Streptophyta</taxon>
        <taxon>Embryophyta</taxon>
        <taxon>Tracheophyta</taxon>
        <taxon>Spermatophyta</taxon>
        <taxon>Magnoliopsida</taxon>
        <taxon>eudicotyledons</taxon>
        <taxon>Gunneridae</taxon>
        <taxon>Pentapetalae</taxon>
        <taxon>rosids</taxon>
        <taxon>fabids</taxon>
        <taxon>Fabales</taxon>
        <taxon>Fabaceae</taxon>
        <taxon>Papilionoideae</taxon>
        <taxon>50 kb inversion clade</taxon>
        <taxon>NPAAA clade</taxon>
        <taxon>Hologalegina</taxon>
        <taxon>IRL clade</taxon>
        <taxon>Trifolieae</taxon>
        <taxon>Trifolium</taxon>
    </lineage>
</organism>
<proteinExistence type="predicted"/>
<keyword evidence="3" id="KW-1185">Reference proteome</keyword>
<dbReference type="EMBL" id="LXQA010555891">
    <property type="protein sequence ID" value="MCI59025.1"/>
    <property type="molecule type" value="Genomic_DNA"/>
</dbReference>
<evidence type="ECO:0000256" key="1">
    <source>
        <dbReference type="SAM" id="MobiDB-lite"/>
    </source>
</evidence>
<dbReference type="Proteomes" id="UP000265520">
    <property type="component" value="Unassembled WGS sequence"/>
</dbReference>
<protein>
    <submittedName>
        <fullName evidence="2">Uncharacterized protein</fullName>
    </submittedName>
</protein>
<dbReference type="AlphaFoldDB" id="A0A392TGI5"/>
<comment type="caution">
    <text evidence="2">The sequence shown here is derived from an EMBL/GenBank/DDBJ whole genome shotgun (WGS) entry which is preliminary data.</text>
</comment>
<reference evidence="2 3" key="1">
    <citation type="journal article" date="2018" name="Front. Plant Sci.">
        <title>Red Clover (Trifolium pratense) and Zigzag Clover (T. medium) - A Picture of Genomic Similarities and Differences.</title>
        <authorList>
            <person name="Dluhosova J."/>
            <person name="Istvanek J."/>
            <person name="Nedelnik J."/>
            <person name="Repkova J."/>
        </authorList>
    </citation>
    <scope>NUCLEOTIDE SEQUENCE [LARGE SCALE GENOMIC DNA]</scope>
    <source>
        <strain evidence="3">cv. 10/8</strain>
        <tissue evidence="2">Leaf</tissue>
    </source>
</reference>
<name>A0A392TGI5_9FABA</name>